<dbReference type="InterPro" id="IPR009000">
    <property type="entry name" value="Transl_B-barrel_sf"/>
</dbReference>
<keyword evidence="4" id="KW-0963">Cytoplasm</keyword>
<dbReference type="CDD" id="cd03704">
    <property type="entry name" value="eRF3_C_III"/>
    <property type="match status" value="1"/>
</dbReference>
<proteinExistence type="inferred from homology"/>
<feature type="region of interest" description="Disordered" evidence="7">
    <location>
        <begin position="248"/>
        <end position="306"/>
    </location>
</feature>
<dbReference type="Proteomes" id="UP000660262">
    <property type="component" value="Unassembled WGS sequence"/>
</dbReference>
<dbReference type="OrthoDB" id="342024at2759"/>
<dbReference type="Pfam" id="PF22594">
    <property type="entry name" value="GTP-eEF1A_C"/>
    <property type="match status" value="1"/>
</dbReference>
<dbReference type="Pfam" id="PF00009">
    <property type="entry name" value="GTP_EFTU"/>
    <property type="match status" value="1"/>
</dbReference>
<dbReference type="PROSITE" id="PS00301">
    <property type="entry name" value="G_TR_1"/>
    <property type="match status" value="1"/>
</dbReference>
<evidence type="ECO:0000256" key="2">
    <source>
        <dbReference type="ARBA" id="ARBA00004496"/>
    </source>
</evidence>
<evidence type="ECO:0000256" key="5">
    <source>
        <dbReference type="ARBA" id="ARBA00022741"/>
    </source>
</evidence>
<protein>
    <recommendedName>
        <fullName evidence="8">Tr-type G domain-containing protein</fullName>
    </recommendedName>
</protein>
<dbReference type="SUPFAM" id="SSF50465">
    <property type="entry name" value="EF-Tu/eEF-1alpha/eIF2-gamma C-terminal domain"/>
    <property type="match status" value="1"/>
</dbReference>
<evidence type="ECO:0000256" key="3">
    <source>
        <dbReference type="ARBA" id="ARBA00007249"/>
    </source>
</evidence>
<comment type="similarity">
    <text evidence="3">Belongs to the TRAFAC class translation factor GTPase superfamily. Classic translation factor GTPase family. EF-Tu/EF-1A subfamily.</text>
</comment>
<feature type="compositionally biased region" description="Low complexity" evidence="7">
    <location>
        <begin position="78"/>
        <end position="100"/>
    </location>
</feature>
<dbReference type="InterPro" id="IPR031157">
    <property type="entry name" value="G_TR_CS"/>
</dbReference>
<feature type="compositionally biased region" description="Gly residues" evidence="7">
    <location>
        <begin position="101"/>
        <end position="112"/>
    </location>
</feature>
<dbReference type="InterPro" id="IPR054696">
    <property type="entry name" value="GTP-eEF1A_C"/>
</dbReference>
<dbReference type="InterPro" id="IPR009001">
    <property type="entry name" value="Transl_elong_EF1A/Init_IF2_C"/>
</dbReference>
<dbReference type="CDD" id="cd01883">
    <property type="entry name" value="EF1_alpha"/>
    <property type="match status" value="1"/>
</dbReference>
<keyword evidence="10" id="KW-1185">Reference proteome</keyword>
<dbReference type="SUPFAM" id="SSF52540">
    <property type="entry name" value="P-loop containing nucleoside triphosphate hydrolases"/>
    <property type="match status" value="1"/>
</dbReference>
<feature type="compositionally biased region" description="Basic and acidic residues" evidence="7">
    <location>
        <begin position="211"/>
        <end position="223"/>
    </location>
</feature>
<dbReference type="PROSITE" id="PS51722">
    <property type="entry name" value="G_TR_2"/>
    <property type="match status" value="1"/>
</dbReference>
<evidence type="ECO:0000256" key="6">
    <source>
        <dbReference type="ARBA" id="ARBA00023134"/>
    </source>
</evidence>
<comment type="function">
    <text evidence="1">This protein promotes the GTP-dependent binding of aminoacyl-tRNA to the A-site of ribosomes during protein biosynthesis.</text>
</comment>
<dbReference type="GO" id="GO:0005525">
    <property type="term" value="F:GTP binding"/>
    <property type="evidence" value="ECO:0007669"/>
    <property type="project" value="UniProtKB-KW"/>
</dbReference>
<evidence type="ECO:0000256" key="1">
    <source>
        <dbReference type="ARBA" id="ARBA00003982"/>
    </source>
</evidence>
<keyword evidence="6" id="KW-0342">GTP-binding</keyword>
<keyword evidence="5" id="KW-0547">Nucleotide-binding</keyword>
<dbReference type="EMBL" id="BNJQ01000030">
    <property type="protein sequence ID" value="GHP10670.1"/>
    <property type="molecule type" value="Genomic_DNA"/>
</dbReference>
<dbReference type="FunFam" id="2.40.30.10:FF:000020">
    <property type="entry name" value="Translation elongation factor EF-1"/>
    <property type="match status" value="1"/>
</dbReference>
<dbReference type="GO" id="GO:0003924">
    <property type="term" value="F:GTPase activity"/>
    <property type="evidence" value="ECO:0007669"/>
    <property type="project" value="InterPro"/>
</dbReference>
<comment type="subcellular location">
    <subcellularLocation>
        <location evidence="2">Cytoplasm</location>
    </subcellularLocation>
</comment>
<dbReference type="CDD" id="cd04089">
    <property type="entry name" value="eRF3_II"/>
    <property type="match status" value="1"/>
</dbReference>
<feature type="region of interest" description="Disordered" evidence="7">
    <location>
        <begin position="1"/>
        <end position="223"/>
    </location>
</feature>
<feature type="compositionally biased region" description="Gly residues" evidence="7">
    <location>
        <begin position="50"/>
        <end position="63"/>
    </location>
</feature>
<reference evidence="9" key="1">
    <citation type="submission" date="2020-10" db="EMBL/GenBank/DDBJ databases">
        <title>Unveiling of a novel bifunctional photoreceptor, Dualchrome1, isolated from a cosmopolitan green alga.</title>
        <authorList>
            <person name="Suzuki S."/>
            <person name="Kawachi M."/>
        </authorList>
    </citation>
    <scope>NUCLEOTIDE SEQUENCE</scope>
    <source>
        <strain evidence="9">NIES 2893</strain>
    </source>
</reference>
<dbReference type="PRINTS" id="PR00315">
    <property type="entry name" value="ELONGATNFCT"/>
</dbReference>
<accession>A0A830HXZ6</accession>
<dbReference type="Gene3D" id="3.40.50.300">
    <property type="entry name" value="P-loop containing nucleotide triphosphate hydrolases"/>
    <property type="match status" value="1"/>
</dbReference>
<feature type="compositionally biased region" description="Low complexity" evidence="7">
    <location>
        <begin position="14"/>
        <end position="49"/>
    </location>
</feature>
<dbReference type="SUPFAM" id="SSF50447">
    <property type="entry name" value="Translation proteins"/>
    <property type="match status" value="1"/>
</dbReference>
<comment type="caution">
    <text evidence="9">The sequence shown here is derived from an EMBL/GenBank/DDBJ whole genome shotgun (WGS) entry which is preliminary data.</text>
</comment>
<dbReference type="PANTHER" id="PTHR23115">
    <property type="entry name" value="TRANSLATION FACTOR"/>
    <property type="match status" value="1"/>
</dbReference>
<sequence length="761" mass="81764">MDGNAPDSWEDHSQQQQQQAYNPNAFAFNPNTAAFNPNAGAFVPGAQQQAGGGGGGGGGGYAGGIPPPGGFGGGGYGYAQQPYPGMPPQGGYAQQQYAQQYGGGGGGYGGYGQQQQQQQQYQQHHQQQGYHHQQQGYHHQQQQGYHQQQQHHHQQRQQASMIPPQLMPRTAKQDTGPKVTSNALPEKKPVVNVLPKPNSSGFAKLSIGGDGKGKVEAKKEEPKPAAAVVISASGAVASSSEAASASSSAAAGAGDEPSSSGAAAATPPASDDTAMTAATGTPPAVVIDYGPLPEAEDIDTSDMEKEDNREHLNLVFIGHVDAGKSTIGGQILFQTGSVDQRTIEKYEREAKEKNRESWYMAYIMDTNEEERAKGKTVEVGRAHFETSVKRYTVLDAPGHKNYVPNMIAGAAQADVGVLVIAARKGEFETGFDRGGQTREHAQLAKTLGVAKLVVVVNKMDDPSICNADKTWSLERFNEIHGKLGPFLKQTGYNLKKDVFWVPISGLHGTNIKDPVDPAVCSWYGSHPGIPNAGKSLFHTLDTLEAIDRGDASRPFRMPVMDKYKDMGTMVMGKSESGVVKKDMKLTMMPNRVTVKVDAVYRDEVEAIGAFAGENLRLRISGIEEEQVGAGFVLCSRHDLTPVVSKFECQLVILELLEHNPVFTTGYKAVIHVHSVTEEVEVTDLLATIDPKTRTKSKTRPKFVKSGSIVMARISIAQPICVQLFSEYPQLGRFTLRDEGRTIAIGKVTRLPKEAGKSGASA</sequence>
<evidence type="ECO:0000256" key="4">
    <source>
        <dbReference type="ARBA" id="ARBA00022490"/>
    </source>
</evidence>
<evidence type="ECO:0000313" key="9">
    <source>
        <dbReference type="EMBL" id="GHP10670.1"/>
    </source>
</evidence>
<name>A0A830HXZ6_9CHLO</name>
<feature type="domain" description="Tr-type G" evidence="8">
    <location>
        <begin position="309"/>
        <end position="531"/>
    </location>
</feature>
<gene>
    <name evidence="9" type="ORF">PPROV_000940100</name>
</gene>
<evidence type="ECO:0000313" key="10">
    <source>
        <dbReference type="Proteomes" id="UP000660262"/>
    </source>
</evidence>
<evidence type="ECO:0000259" key="8">
    <source>
        <dbReference type="PROSITE" id="PS51722"/>
    </source>
</evidence>
<dbReference type="Gene3D" id="2.40.30.10">
    <property type="entry name" value="Translation factors"/>
    <property type="match status" value="2"/>
</dbReference>
<dbReference type="InterPro" id="IPR000795">
    <property type="entry name" value="T_Tr_GTP-bd_dom"/>
</dbReference>
<dbReference type="InterPro" id="IPR027417">
    <property type="entry name" value="P-loop_NTPase"/>
</dbReference>
<organism evidence="9 10">
    <name type="scientific">Pycnococcus provasolii</name>
    <dbReference type="NCBI Taxonomy" id="41880"/>
    <lineage>
        <taxon>Eukaryota</taxon>
        <taxon>Viridiplantae</taxon>
        <taxon>Chlorophyta</taxon>
        <taxon>Pseudoscourfieldiophyceae</taxon>
        <taxon>Pseudoscourfieldiales</taxon>
        <taxon>Pycnococcaceae</taxon>
        <taxon>Pycnococcus</taxon>
    </lineage>
</organism>
<dbReference type="AlphaFoldDB" id="A0A830HXZ6"/>
<feature type="compositionally biased region" description="Low complexity" evidence="7">
    <location>
        <begin position="248"/>
        <end position="284"/>
    </location>
</feature>
<dbReference type="FunFam" id="3.40.50.300:FF:001202">
    <property type="entry name" value="Translation elongation factor EF-1 subunit alpha"/>
    <property type="match status" value="1"/>
</dbReference>
<evidence type="ECO:0000256" key="7">
    <source>
        <dbReference type="SAM" id="MobiDB-lite"/>
    </source>
</evidence>
<dbReference type="GO" id="GO:0005737">
    <property type="term" value="C:cytoplasm"/>
    <property type="evidence" value="ECO:0007669"/>
    <property type="project" value="UniProtKB-SubCell"/>
</dbReference>
<dbReference type="InterPro" id="IPR050100">
    <property type="entry name" value="TRAFAC_GTPase_members"/>
</dbReference>
<feature type="compositionally biased region" description="Low complexity" evidence="7">
    <location>
        <begin position="113"/>
        <end position="148"/>
    </location>
</feature>